<evidence type="ECO:0000313" key="3">
    <source>
        <dbReference type="Proteomes" id="UP001595921"/>
    </source>
</evidence>
<keyword evidence="3" id="KW-1185">Reference proteome</keyword>
<evidence type="ECO:0000313" key="2">
    <source>
        <dbReference type="EMBL" id="MFC4360445.1"/>
    </source>
</evidence>
<dbReference type="Proteomes" id="UP001595921">
    <property type="component" value="Unassembled WGS sequence"/>
</dbReference>
<comment type="caution">
    <text evidence="2">The sequence shown here is derived from an EMBL/GenBank/DDBJ whole genome shotgun (WGS) entry which is preliminary data.</text>
</comment>
<feature type="transmembrane region" description="Helical" evidence="1">
    <location>
        <begin position="12"/>
        <end position="34"/>
    </location>
</feature>
<accession>A0ABD5PII4</accession>
<organism evidence="2 3">
    <name type="scientific">Halobium salinum</name>
    <dbReference type="NCBI Taxonomy" id="1364940"/>
    <lineage>
        <taxon>Archaea</taxon>
        <taxon>Methanobacteriati</taxon>
        <taxon>Methanobacteriota</taxon>
        <taxon>Stenosarchaea group</taxon>
        <taxon>Halobacteria</taxon>
        <taxon>Halobacteriales</taxon>
        <taxon>Haloferacaceae</taxon>
        <taxon>Halobium</taxon>
    </lineage>
</organism>
<keyword evidence="1" id="KW-0472">Membrane</keyword>
<feature type="transmembrane region" description="Helical" evidence="1">
    <location>
        <begin position="46"/>
        <end position="67"/>
    </location>
</feature>
<proteinExistence type="predicted"/>
<sequence length="68" mass="6853">MADIGNPGGFDIATVLAGSGVTFLIAAGITRYGAQFQYTTAELYGVAGATFLGLGIVFGVILLLAGLR</sequence>
<keyword evidence="1" id="KW-0812">Transmembrane</keyword>
<dbReference type="AlphaFoldDB" id="A0ABD5PII4"/>
<reference evidence="2 3" key="1">
    <citation type="journal article" date="2019" name="Int. J. Syst. Evol. Microbiol.">
        <title>The Global Catalogue of Microorganisms (GCM) 10K type strain sequencing project: providing services to taxonomists for standard genome sequencing and annotation.</title>
        <authorList>
            <consortium name="The Broad Institute Genomics Platform"/>
            <consortium name="The Broad Institute Genome Sequencing Center for Infectious Disease"/>
            <person name="Wu L."/>
            <person name="Ma J."/>
        </authorList>
    </citation>
    <scope>NUCLEOTIDE SEQUENCE [LARGE SCALE GENOMIC DNA]</scope>
    <source>
        <strain evidence="2 3">CGMCC 1.12553</strain>
    </source>
</reference>
<evidence type="ECO:0000256" key="1">
    <source>
        <dbReference type="SAM" id="Phobius"/>
    </source>
</evidence>
<dbReference type="RefSeq" id="WP_267620635.1">
    <property type="nucleotide sequence ID" value="NZ_JAODIW010000005.1"/>
</dbReference>
<dbReference type="EMBL" id="JBHSDS010000017">
    <property type="protein sequence ID" value="MFC4360445.1"/>
    <property type="molecule type" value="Genomic_DNA"/>
</dbReference>
<keyword evidence="1" id="KW-1133">Transmembrane helix</keyword>
<protein>
    <submittedName>
        <fullName evidence="2">Uncharacterized protein</fullName>
    </submittedName>
</protein>
<gene>
    <name evidence="2" type="ORF">ACFO0N_21070</name>
</gene>
<name>A0ABD5PII4_9EURY</name>